<comment type="caution">
    <text evidence="1">The sequence shown here is derived from an EMBL/GenBank/DDBJ whole genome shotgun (WGS) entry which is preliminary data.</text>
</comment>
<evidence type="ECO:0000313" key="2">
    <source>
        <dbReference type="Proteomes" id="UP000239550"/>
    </source>
</evidence>
<accession>A0A2S8Q750</accession>
<dbReference type="Proteomes" id="UP000239550">
    <property type="component" value="Unassembled WGS sequence"/>
</dbReference>
<protein>
    <submittedName>
        <fullName evidence="1">Uncharacterized protein</fullName>
    </submittedName>
</protein>
<proteinExistence type="predicted"/>
<reference evidence="1 2" key="1">
    <citation type="submission" date="2018-02" db="EMBL/GenBank/DDBJ databases">
        <title>Five New Genomes of Indian Photorhabdus Isolates TSA.</title>
        <authorList>
            <person name="Dubay B."/>
            <person name="Somvanshi V.S."/>
        </authorList>
    </citation>
    <scope>NUCLEOTIDE SEQUENCE [LARGE SCALE GENOMIC DNA]</scope>
    <source>
        <strain evidence="1 2">H1</strain>
    </source>
</reference>
<dbReference type="EMBL" id="PUWT01000008">
    <property type="protein sequence ID" value="PQQ28562.1"/>
    <property type="molecule type" value="Genomic_DNA"/>
</dbReference>
<name>A0A2S8Q750_9GAMM</name>
<organism evidence="1 2">
    <name type="scientific">Photorhabdus hindustanensis</name>
    <dbReference type="NCBI Taxonomy" id="2918802"/>
    <lineage>
        <taxon>Bacteria</taxon>
        <taxon>Pseudomonadati</taxon>
        <taxon>Pseudomonadota</taxon>
        <taxon>Gammaproteobacteria</taxon>
        <taxon>Enterobacterales</taxon>
        <taxon>Morganellaceae</taxon>
        <taxon>Photorhabdus</taxon>
    </lineage>
</organism>
<sequence length="68" mass="8001">MMLEMKNKLDIAMILNGLKQNVTFYPDMKNQQIVSLARWVFLSLEGINTFEFQGHWMVTGGRHTRMHC</sequence>
<dbReference type="AlphaFoldDB" id="A0A2S8Q750"/>
<evidence type="ECO:0000313" key="1">
    <source>
        <dbReference type="EMBL" id="PQQ28562.1"/>
    </source>
</evidence>
<gene>
    <name evidence="1" type="ORF">C6H66_03345</name>
</gene>
<keyword evidence="2" id="KW-1185">Reference proteome</keyword>